<dbReference type="AlphaFoldDB" id="A0A6G5A1W8"/>
<reference evidence="1" key="1">
    <citation type="submission" date="2020-03" db="EMBL/GenBank/DDBJ databases">
        <title>A transcriptome and proteome of the tick Rhipicephalus microplus shaped by the genetic composition of its hosts and developmental stage.</title>
        <authorList>
            <person name="Garcia G.R."/>
            <person name="Ribeiro J.M.C."/>
            <person name="Maruyama S.R."/>
            <person name="Gardinasse L.G."/>
            <person name="Nelson K."/>
            <person name="Ferreira B.R."/>
            <person name="Andrade T.G."/>
            <person name="Santos I.K.F.M."/>
        </authorList>
    </citation>
    <scope>NUCLEOTIDE SEQUENCE</scope>
    <source>
        <strain evidence="1">NSGR</strain>
        <tissue evidence="1">Salivary glands</tissue>
    </source>
</reference>
<accession>A0A6G5A1W8</accession>
<organism evidence="1">
    <name type="scientific">Rhipicephalus microplus</name>
    <name type="common">Cattle tick</name>
    <name type="synonym">Boophilus microplus</name>
    <dbReference type="NCBI Taxonomy" id="6941"/>
    <lineage>
        <taxon>Eukaryota</taxon>
        <taxon>Metazoa</taxon>
        <taxon>Ecdysozoa</taxon>
        <taxon>Arthropoda</taxon>
        <taxon>Chelicerata</taxon>
        <taxon>Arachnida</taxon>
        <taxon>Acari</taxon>
        <taxon>Parasitiformes</taxon>
        <taxon>Ixodida</taxon>
        <taxon>Ixodoidea</taxon>
        <taxon>Ixodidae</taxon>
        <taxon>Rhipicephalinae</taxon>
        <taxon>Rhipicephalus</taxon>
        <taxon>Boophilus</taxon>
    </lineage>
</organism>
<name>A0A6G5A1W8_RHIMP</name>
<sequence length="85" mass="9870">MLSVQFIMQQSAKIIRQNIHCRTYWWFVYTLSSSAFNKFWLNCAESSHGITSCHNQTVIEARAPALCTEKILCSRTNLQSHHSHK</sequence>
<protein>
    <submittedName>
        <fullName evidence="1">Uncharacterized protein</fullName>
    </submittedName>
</protein>
<dbReference type="EMBL" id="GIKN01002506">
    <property type="protein sequence ID" value="NIE44779.1"/>
    <property type="molecule type" value="Transcribed_RNA"/>
</dbReference>
<proteinExistence type="predicted"/>
<evidence type="ECO:0000313" key="1">
    <source>
        <dbReference type="EMBL" id="NIE44779.1"/>
    </source>
</evidence>